<dbReference type="Proteomes" id="UP001222770">
    <property type="component" value="Unassembled WGS sequence"/>
</dbReference>
<comment type="cofactor">
    <cofactor evidence="1">
        <name>FAD</name>
        <dbReference type="ChEBI" id="CHEBI:57692"/>
    </cofactor>
</comment>
<evidence type="ECO:0000256" key="5">
    <source>
        <dbReference type="SAM" id="SignalP"/>
    </source>
</evidence>
<evidence type="ECO:0000313" key="7">
    <source>
        <dbReference type="EMBL" id="MDF8335348.1"/>
    </source>
</evidence>
<dbReference type="InterPro" id="IPR006311">
    <property type="entry name" value="TAT_signal"/>
</dbReference>
<dbReference type="InterPro" id="IPR050315">
    <property type="entry name" value="FAD-oxidoreductase_2"/>
</dbReference>
<evidence type="ECO:0000313" key="8">
    <source>
        <dbReference type="Proteomes" id="UP001222770"/>
    </source>
</evidence>
<protein>
    <submittedName>
        <fullName evidence="7">FAD-dependent oxidoreductase</fullName>
    </submittedName>
</protein>
<dbReference type="PANTHER" id="PTHR43400:SF10">
    <property type="entry name" value="3-OXOSTEROID 1-DEHYDROGENASE"/>
    <property type="match status" value="1"/>
</dbReference>
<dbReference type="RefSeq" id="WP_277280312.1">
    <property type="nucleotide sequence ID" value="NZ_JAROCY010000025.1"/>
</dbReference>
<evidence type="ECO:0000259" key="6">
    <source>
        <dbReference type="Pfam" id="PF00890"/>
    </source>
</evidence>
<dbReference type="PANTHER" id="PTHR43400">
    <property type="entry name" value="FUMARATE REDUCTASE"/>
    <property type="match status" value="1"/>
</dbReference>
<keyword evidence="5" id="KW-0732">Signal</keyword>
<dbReference type="InterPro" id="IPR027477">
    <property type="entry name" value="Succ_DH/fumarate_Rdtase_cat_sf"/>
</dbReference>
<feature type="chain" id="PRO_5045210504" evidence="5">
    <location>
        <begin position="34"/>
        <end position="577"/>
    </location>
</feature>
<dbReference type="PROSITE" id="PS51318">
    <property type="entry name" value="TAT"/>
    <property type="match status" value="1"/>
</dbReference>
<accession>A0ABT6CP39</accession>
<keyword evidence="3" id="KW-0274">FAD</keyword>
<keyword evidence="8" id="KW-1185">Reference proteome</keyword>
<evidence type="ECO:0000256" key="2">
    <source>
        <dbReference type="ARBA" id="ARBA00022630"/>
    </source>
</evidence>
<dbReference type="InterPro" id="IPR036188">
    <property type="entry name" value="FAD/NAD-bd_sf"/>
</dbReference>
<dbReference type="Gene3D" id="3.90.700.10">
    <property type="entry name" value="Succinate dehydrogenase/fumarate reductase flavoprotein, catalytic domain"/>
    <property type="match status" value="1"/>
</dbReference>
<gene>
    <name evidence="7" type="ORF">POM99_19250</name>
</gene>
<sequence length="577" mass="61525">MTTTRIDRRRMLAGAGIAAAAAATGGLATQAGAQTAEPGWDHETDVLCVGSGAAAGTAAVTALAQGARVLMVEKMPILGGTTAKSGGVAWIFNHFILREQGIQDSKDDALRYAVRYGYPRQYNPSSPTLGLDENRFRVVEAFYDHGSAAIDHLRELGVMQFKQFRLFQVDRPAPDYADHLPENKVPTGRTLEPAVGSGSSQGGGSLAAQLHAHLKAKGVPILTRTRVTRLVKDGSGRVIGVEAKQGDKAIRIKATKGVVFGTGGYSHNVQLCDMHQPAVYGSCALPGSTGDFIPIAQDAGAMMGNLGLGWRSQVVLGEALKTRGIGLGAFVLPGDSMILVNKYGRRVVNEKRDYNDRTQAHFWYDPAHEEYPNHLMFMLFDQRSIDAFGGAFPFPVDKSEQPHLLEGQTWEELFGRIDAQLAGWQDRTSGVRLAPDFAANAKQTIATFNGYARKGVDAEFGRGKYLYDREWHLLFSARRAGTSQPENPFPNNTMHPFAAKGPYYAIVLAPGTLDTAGGPQVNAQAQVLGANGQPIPGLYAAGNCIAAPTGQAYLGAGGTIGPALTFGYIAGKHAASA</sequence>
<dbReference type="Gene3D" id="3.50.50.60">
    <property type="entry name" value="FAD/NAD(P)-binding domain"/>
    <property type="match status" value="2"/>
</dbReference>
<evidence type="ECO:0000256" key="4">
    <source>
        <dbReference type="ARBA" id="ARBA00023002"/>
    </source>
</evidence>
<proteinExistence type="predicted"/>
<dbReference type="EMBL" id="JAROCY010000025">
    <property type="protein sequence ID" value="MDF8335348.1"/>
    <property type="molecule type" value="Genomic_DNA"/>
</dbReference>
<keyword evidence="4" id="KW-0560">Oxidoreductase</keyword>
<evidence type="ECO:0000256" key="1">
    <source>
        <dbReference type="ARBA" id="ARBA00001974"/>
    </source>
</evidence>
<dbReference type="InterPro" id="IPR003953">
    <property type="entry name" value="FAD-dep_OxRdtase_2_FAD-bd"/>
</dbReference>
<feature type="domain" description="FAD-dependent oxidoreductase 2 FAD-binding" evidence="6">
    <location>
        <begin position="45"/>
        <end position="559"/>
    </location>
</feature>
<comment type="caution">
    <text evidence="7">The sequence shown here is derived from an EMBL/GenBank/DDBJ whole genome shotgun (WGS) entry which is preliminary data.</text>
</comment>
<feature type="signal peptide" evidence="5">
    <location>
        <begin position="1"/>
        <end position="33"/>
    </location>
</feature>
<keyword evidence="2" id="KW-0285">Flavoprotein</keyword>
<dbReference type="Pfam" id="PF00890">
    <property type="entry name" value="FAD_binding_2"/>
    <property type="match status" value="1"/>
</dbReference>
<organism evidence="7 8">
    <name type="scientific">Novosphingobium cyanobacteriorum</name>
    <dbReference type="NCBI Taxonomy" id="3024215"/>
    <lineage>
        <taxon>Bacteria</taxon>
        <taxon>Pseudomonadati</taxon>
        <taxon>Pseudomonadota</taxon>
        <taxon>Alphaproteobacteria</taxon>
        <taxon>Sphingomonadales</taxon>
        <taxon>Sphingomonadaceae</taxon>
        <taxon>Novosphingobium</taxon>
    </lineage>
</organism>
<dbReference type="SUPFAM" id="SSF51905">
    <property type="entry name" value="FAD/NAD(P)-binding domain"/>
    <property type="match status" value="1"/>
</dbReference>
<name>A0ABT6CP39_9SPHN</name>
<dbReference type="SUPFAM" id="SSF56425">
    <property type="entry name" value="Succinate dehydrogenase/fumarate reductase flavoprotein, catalytic domain"/>
    <property type="match status" value="1"/>
</dbReference>
<reference evidence="7 8" key="1">
    <citation type="submission" date="2023-03" db="EMBL/GenBank/DDBJ databases">
        <title>Novosphingobium cyanobacteriorum sp. nov., isolated from a eutrophic reservoir during the Microcystis bloom period.</title>
        <authorList>
            <person name="Kang M."/>
            <person name="Le V."/>
            <person name="Ko S.-R."/>
            <person name="Lee S.-A."/>
            <person name="Ahn C.-Y."/>
        </authorList>
    </citation>
    <scope>NUCLEOTIDE SEQUENCE [LARGE SCALE GENOMIC DNA]</scope>
    <source>
        <strain evidence="7 8">HBC54</strain>
    </source>
</reference>
<evidence type="ECO:0000256" key="3">
    <source>
        <dbReference type="ARBA" id="ARBA00022827"/>
    </source>
</evidence>